<organism evidence="2">
    <name type="scientific">Hexamita inflata</name>
    <dbReference type="NCBI Taxonomy" id="28002"/>
    <lineage>
        <taxon>Eukaryota</taxon>
        <taxon>Metamonada</taxon>
        <taxon>Diplomonadida</taxon>
        <taxon>Hexamitidae</taxon>
        <taxon>Hexamitinae</taxon>
        <taxon>Hexamita</taxon>
    </lineage>
</organism>
<proteinExistence type="predicted"/>
<reference evidence="3 4" key="2">
    <citation type="submission" date="2024-07" db="EMBL/GenBank/DDBJ databases">
        <authorList>
            <person name="Akdeniz Z."/>
        </authorList>
    </citation>
    <scope>NUCLEOTIDE SEQUENCE [LARGE SCALE GENOMIC DNA]</scope>
</reference>
<protein>
    <submittedName>
        <fullName evidence="3">Hypothetical_protein</fullName>
    </submittedName>
</protein>
<keyword evidence="1" id="KW-0732">Signal</keyword>
<feature type="chain" id="PRO_5041672787" evidence="1">
    <location>
        <begin position="19"/>
        <end position="111"/>
    </location>
</feature>
<evidence type="ECO:0000313" key="4">
    <source>
        <dbReference type="Proteomes" id="UP001642409"/>
    </source>
</evidence>
<name>A0AA86UT58_9EUKA</name>
<dbReference type="Proteomes" id="UP001642409">
    <property type="component" value="Unassembled WGS sequence"/>
</dbReference>
<dbReference type="EMBL" id="CAXDID020000162">
    <property type="protein sequence ID" value="CAL6045153.1"/>
    <property type="molecule type" value="Genomic_DNA"/>
</dbReference>
<reference evidence="2" key="1">
    <citation type="submission" date="2023-06" db="EMBL/GenBank/DDBJ databases">
        <authorList>
            <person name="Kurt Z."/>
        </authorList>
    </citation>
    <scope>NUCLEOTIDE SEQUENCE</scope>
</reference>
<dbReference type="EMBL" id="CATOUU010000970">
    <property type="protein sequence ID" value="CAI9963852.1"/>
    <property type="molecule type" value="Genomic_DNA"/>
</dbReference>
<keyword evidence="4" id="KW-1185">Reference proteome</keyword>
<comment type="caution">
    <text evidence="2">The sequence shown here is derived from an EMBL/GenBank/DDBJ whole genome shotgun (WGS) entry which is preliminary data.</text>
</comment>
<feature type="signal peptide" evidence="1">
    <location>
        <begin position="1"/>
        <end position="18"/>
    </location>
</feature>
<evidence type="ECO:0000313" key="2">
    <source>
        <dbReference type="EMBL" id="CAI9963852.1"/>
    </source>
</evidence>
<dbReference type="AlphaFoldDB" id="A0AA86UT58"/>
<evidence type="ECO:0000256" key="1">
    <source>
        <dbReference type="SAM" id="SignalP"/>
    </source>
</evidence>
<evidence type="ECO:0000313" key="3">
    <source>
        <dbReference type="EMBL" id="CAL6045153.1"/>
    </source>
</evidence>
<accession>A0AA86UT58</accession>
<sequence>MAILVLKNLMIIIGRILSVSSTQELILFQFTVSIRNQQHEKRPAILMYQRPRNTNNKETLDLILYQNLMFFILDYSIILVEFDDCRLESTTKLLDPRFGTYRRHAFLKYQT</sequence>
<gene>
    <name evidence="3" type="ORF">HINF_LOCUS40904</name>
    <name evidence="2" type="ORF">HINF_LOCUS51497</name>
</gene>